<dbReference type="PANTHER" id="PTHR12879">
    <property type="entry name" value="SPHINGOLIPID DELTA 4 DESATURASE/C-4 HYDROXYLASE PROTEIN DES2"/>
    <property type="match status" value="1"/>
</dbReference>
<dbReference type="OrthoDB" id="200948at2759"/>
<reference evidence="2 3" key="1">
    <citation type="submission" date="2018-11" db="EMBL/GenBank/DDBJ databases">
        <authorList>
            <consortium name="Pathogen Informatics"/>
        </authorList>
    </citation>
    <scope>NUCLEOTIDE SEQUENCE [LARGE SCALE GENOMIC DNA]</scope>
</reference>
<name>A0A3P7LAF1_DIBLA</name>
<dbReference type="AlphaFoldDB" id="A0A3P7LAF1"/>
<dbReference type="SUPFAM" id="SSF55486">
    <property type="entry name" value="Metalloproteases ('zincins'), catalytic domain"/>
    <property type="match status" value="1"/>
</dbReference>
<sequence>MGCDPTITYYVLIEVFIQLGLAVAISVYKPDWLTWFLVTYIVGGTINHSLAAAIHEIGHNLAFGHNRGNANRLLSLVANLPMVVPVSISYRKYHHEHHR</sequence>
<feature type="transmembrane region" description="Helical" evidence="1">
    <location>
        <begin position="6"/>
        <end position="25"/>
    </location>
</feature>
<dbReference type="GO" id="GO:0016020">
    <property type="term" value="C:membrane"/>
    <property type="evidence" value="ECO:0007669"/>
    <property type="project" value="GOC"/>
</dbReference>
<evidence type="ECO:0000256" key="1">
    <source>
        <dbReference type="SAM" id="Phobius"/>
    </source>
</evidence>
<evidence type="ECO:0008006" key="4">
    <source>
        <dbReference type="Google" id="ProtNLM"/>
    </source>
</evidence>
<feature type="transmembrane region" description="Helical" evidence="1">
    <location>
        <begin position="32"/>
        <end position="53"/>
    </location>
</feature>
<dbReference type="PANTHER" id="PTHR12879:SF8">
    <property type="entry name" value="SPHINGOLIPID DELTA(4)-DESATURASE DES1"/>
    <property type="match status" value="1"/>
</dbReference>
<keyword evidence="1" id="KW-0472">Membrane</keyword>
<proteinExistence type="predicted"/>
<dbReference type="EMBL" id="UYRU01045794">
    <property type="protein sequence ID" value="VDN08787.1"/>
    <property type="molecule type" value="Genomic_DNA"/>
</dbReference>
<accession>A0A3P7LAF1</accession>
<dbReference type="GO" id="GO:0046513">
    <property type="term" value="P:ceramide biosynthetic process"/>
    <property type="evidence" value="ECO:0007669"/>
    <property type="project" value="TreeGrafter"/>
</dbReference>
<keyword evidence="1" id="KW-1133">Transmembrane helix</keyword>
<evidence type="ECO:0000313" key="3">
    <source>
        <dbReference type="Proteomes" id="UP000281553"/>
    </source>
</evidence>
<protein>
    <recommendedName>
        <fullName evidence="4">Fatty acid desaturase domain-containing protein</fullName>
    </recommendedName>
</protein>
<dbReference type="GO" id="GO:0042284">
    <property type="term" value="F:sphingolipid delta-4 desaturase activity"/>
    <property type="evidence" value="ECO:0007669"/>
    <property type="project" value="TreeGrafter"/>
</dbReference>
<keyword evidence="3" id="KW-1185">Reference proteome</keyword>
<evidence type="ECO:0000313" key="2">
    <source>
        <dbReference type="EMBL" id="VDN08787.1"/>
    </source>
</evidence>
<gene>
    <name evidence="2" type="ORF">DILT_LOCUS4618</name>
</gene>
<organism evidence="2 3">
    <name type="scientific">Dibothriocephalus latus</name>
    <name type="common">Fish tapeworm</name>
    <name type="synonym">Diphyllobothrium latum</name>
    <dbReference type="NCBI Taxonomy" id="60516"/>
    <lineage>
        <taxon>Eukaryota</taxon>
        <taxon>Metazoa</taxon>
        <taxon>Spiralia</taxon>
        <taxon>Lophotrochozoa</taxon>
        <taxon>Platyhelminthes</taxon>
        <taxon>Cestoda</taxon>
        <taxon>Eucestoda</taxon>
        <taxon>Diphyllobothriidea</taxon>
        <taxon>Diphyllobothriidae</taxon>
        <taxon>Dibothriocephalus</taxon>
    </lineage>
</organism>
<keyword evidence="1" id="KW-0812">Transmembrane</keyword>
<dbReference type="Proteomes" id="UP000281553">
    <property type="component" value="Unassembled WGS sequence"/>
</dbReference>